<accession>A0A381VVV3</accession>
<sequence>MNYRLLFNHIIQFFKLCSIGVFFYSCEPIANHFEEVEDAVMYRASKIKDFSSKKTIKVMTWNIRFGVARLRFFGDGCGDRVILTKKEVTTGLEGIANKINLEDPDIILLQEVDVQSKKTAYIDQAQWLLNHTSMNYGAYASMWEAQVILADGLGRVNTGNLILSKWELKDAERYQLELRGDQDELTKYFYLRRNVLKTKINMPNTSFYVVNTHLTAFATDDTKLKHIKGFKNILDGIVENGQNFIAGGDLNELPPNASKIDYCLEDQCENESYHLEKNPEHKEGAYFAPEITWLSDLYKTYKPAISLEEYEAQELKHFTHSPDKNLVLDRKLDYLWTNTSWSSGITHQEATKLSDHIPVSALWVIK</sequence>
<name>A0A381VVV3_9ZZZZ</name>
<dbReference type="PANTHER" id="PTHR14859:SF1">
    <property type="entry name" value="PGAP2-INTERACTING PROTEIN"/>
    <property type="match status" value="1"/>
</dbReference>
<evidence type="ECO:0000259" key="1">
    <source>
        <dbReference type="Pfam" id="PF03372"/>
    </source>
</evidence>
<dbReference type="GO" id="GO:0003824">
    <property type="term" value="F:catalytic activity"/>
    <property type="evidence" value="ECO:0007669"/>
    <property type="project" value="InterPro"/>
</dbReference>
<dbReference type="GO" id="GO:0006506">
    <property type="term" value="P:GPI anchor biosynthetic process"/>
    <property type="evidence" value="ECO:0007669"/>
    <property type="project" value="TreeGrafter"/>
</dbReference>
<protein>
    <recommendedName>
        <fullName evidence="1">Endonuclease/exonuclease/phosphatase domain-containing protein</fullName>
    </recommendedName>
</protein>
<dbReference type="InterPro" id="IPR036691">
    <property type="entry name" value="Endo/exonu/phosph_ase_sf"/>
</dbReference>
<dbReference type="PROSITE" id="PS51257">
    <property type="entry name" value="PROKAR_LIPOPROTEIN"/>
    <property type="match status" value="1"/>
</dbReference>
<dbReference type="EMBL" id="UINC01009938">
    <property type="protein sequence ID" value="SVA44414.1"/>
    <property type="molecule type" value="Genomic_DNA"/>
</dbReference>
<dbReference type="PANTHER" id="PTHR14859">
    <property type="entry name" value="CALCOFLUOR WHITE HYPERSENSITIVE PROTEIN PRECURSOR"/>
    <property type="match status" value="1"/>
</dbReference>
<dbReference type="GO" id="GO:0016020">
    <property type="term" value="C:membrane"/>
    <property type="evidence" value="ECO:0007669"/>
    <property type="project" value="GOC"/>
</dbReference>
<dbReference type="Pfam" id="PF03372">
    <property type="entry name" value="Exo_endo_phos"/>
    <property type="match status" value="1"/>
</dbReference>
<dbReference type="SUPFAM" id="SSF56219">
    <property type="entry name" value="DNase I-like"/>
    <property type="match status" value="1"/>
</dbReference>
<feature type="domain" description="Endonuclease/exonuclease/phosphatase" evidence="1">
    <location>
        <begin position="59"/>
        <end position="356"/>
    </location>
</feature>
<reference evidence="2" key="1">
    <citation type="submission" date="2018-05" db="EMBL/GenBank/DDBJ databases">
        <authorList>
            <person name="Lanie J.A."/>
            <person name="Ng W.-L."/>
            <person name="Kazmierczak K.M."/>
            <person name="Andrzejewski T.M."/>
            <person name="Davidsen T.M."/>
            <person name="Wayne K.J."/>
            <person name="Tettelin H."/>
            <person name="Glass J.I."/>
            <person name="Rusch D."/>
            <person name="Podicherti R."/>
            <person name="Tsui H.-C.T."/>
            <person name="Winkler M.E."/>
        </authorList>
    </citation>
    <scope>NUCLEOTIDE SEQUENCE</scope>
</reference>
<dbReference type="Gene3D" id="3.60.10.10">
    <property type="entry name" value="Endonuclease/exonuclease/phosphatase"/>
    <property type="match status" value="1"/>
</dbReference>
<organism evidence="2">
    <name type="scientific">marine metagenome</name>
    <dbReference type="NCBI Taxonomy" id="408172"/>
    <lineage>
        <taxon>unclassified sequences</taxon>
        <taxon>metagenomes</taxon>
        <taxon>ecological metagenomes</taxon>
    </lineage>
</organism>
<dbReference type="InterPro" id="IPR005135">
    <property type="entry name" value="Endo/exonuclease/phosphatase"/>
</dbReference>
<dbReference type="AlphaFoldDB" id="A0A381VVV3"/>
<dbReference type="InterPro" id="IPR051916">
    <property type="entry name" value="GPI-anchor_lipid_remodeler"/>
</dbReference>
<gene>
    <name evidence="2" type="ORF">METZ01_LOCUS97268</name>
</gene>
<proteinExistence type="predicted"/>
<evidence type="ECO:0000313" key="2">
    <source>
        <dbReference type="EMBL" id="SVA44414.1"/>
    </source>
</evidence>